<comment type="caution">
    <text evidence="2">The sequence shown here is derived from an EMBL/GenBank/DDBJ whole genome shotgun (WGS) entry which is preliminary data.</text>
</comment>
<accession>A0A843TWS6</accession>
<gene>
    <name evidence="2" type="ORF">Taro_009607</name>
</gene>
<keyword evidence="3" id="KW-1185">Reference proteome</keyword>
<sequence>MSTSLLSPTYSLSLHMAMHHFFMRISMRAVAAVSLSSFSIKWQPCGGASRSEHEPTARQRPAFSNDVLL</sequence>
<dbReference type="EMBL" id="NMUH01000337">
    <property type="protein sequence ID" value="MQL77202.1"/>
    <property type="molecule type" value="Genomic_DNA"/>
</dbReference>
<evidence type="ECO:0000313" key="2">
    <source>
        <dbReference type="EMBL" id="MQL77202.1"/>
    </source>
</evidence>
<reference evidence="2" key="1">
    <citation type="submission" date="2017-07" db="EMBL/GenBank/DDBJ databases">
        <title>Taro Niue Genome Assembly and Annotation.</title>
        <authorList>
            <person name="Atibalentja N."/>
            <person name="Keating K."/>
            <person name="Fields C.J."/>
        </authorList>
    </citation>
    <scope>NUCLEOTIDE SEQUENCE</scope>
    <source>
        <strain evidence="2">Niue_2</strain>
        <tissue evidence="2">Leaf</tissue>
    </source>
</reference>
<name>A0A843TWS6_COLES</name>
<feature type="region of interest" description="Disordered" evidence="1">
    <location>
        <begin position="45"/>
        <end position="69"/>
    </location>
</feature>
<dbReference type="AlphaFoldDB" id="A0A843TWS6"/>
<proteinExistence type="predicted"/>
<evidence type="ECO:0000256" key="1">
    <source>
        <dbReference type="SAM" id="MobiDB-lite"/>
    </source>
</evidence>
<dbReference type="Proteomes" id="UP000652761">
    <property type="component" value="Unassembled WGS sequence"/>
</dbReference>
<organism evidence="2 3">
    <name type="scientific">Colocasia esculenta</name>
    <name type="common">Wild taro</name>
    <name type="synonym">Arum esculentum</name>
    <dbReference type="NCBI Taxonomy" id="4460"/>
    <lineage>
        <taxon>Eukaryota</taxon>
        <taxon>Viridiplantae</taxon>
        <taxon>Streptophyta</taxon>
        <taxon>Embryophyta</taxon>
        <taxon>Tracheophyta</taxon>
        <taxon>Spermatophyta</taxon>
        <taxon>Magnoliopsida</taxon>
        <taxon>Liliopsida</taxon>
        <taxon>Araceae</taxon>
        <taxon>Aroideae</taxon>
        <taxon>Colocasieae</taxon>
        <taxon>Colocasia</taxon>
    </lineage>
</organism>
<protein>
    <submittedName>
        <fullName evidence="2">Uncharacterized protein</fullName>
    </submittedName>
</protein>
<evidence type="ECO:0000313" key="3">
    <source>
        <dbReference type="Proteomes" id="UP000652761"/>
    </source>
</evidence>